<evidence type="ECO:0000313" key="3">
    <source>
        <dbReference type="EMBL" id="RHN38866.1"/>
    </source>
</evidence>
<proteinExistence type="predicted"/>
<reference evidence="3" key="4">
    <citation type="journal article" date="2018" name="Nat. Plants">
        <title>Whole-genome landscape of Medicago truncatula symbiotic genes.</title>
        <authorList>
            <person name="Pecrix Y."/>
            <person name="Gamas P."/>
            <person name="Carrere S."/>
        </authorList>
    </citation>
    <scope>NUCLEOTIDE SEQUENCE</scope>
    <source>
        <tissue evidence="3">Leaves</tissue>
    </source>
</reference>
<dbReference type="Gramene" id="rna44838">
    <property type="protein sequence ID" value="RHN38866.1"/>
    <property type="gene ID" value="gene44838"/>
</dbReference>
<dbReference type="AlphaFoldDB" id="A0A072TWX8"/>
<dbReference type="EMBL" id="CM001224">
    <property type="protein sequence ID" value="KEH18050.1"/>
    <property type="molecule type" value="Genomic_DNA"/>
</dbReference>
<dbReference type="Proteomes" id="UP000002051">
    <property type="component" value="Chromosome 8"/>
</dbReference>
<evidence type="ECO:0000313" key="2">
    <source>
        <dbReference type="EMBL" id="KEH18050.1"/>
    </source>
</evidence>
<dbReference type="EMBL" id="PSQE01000008">
    <property type="protein sequence ID" value="RHN38866.1"/>
    <property type="molecule type" value="Genomic_DNA"/>
</dbReference>
<dbReference type="HOGENOM" id="CLU_199309_0_0_1"/>
<sequence>MERKILLVLCFFLFALTVAQGRCMKMSSRFVGLCTGPLESQVCDYTCIGEGYPNGTCFSEVCYCSC</sequence>
<feature type="chain" id="PRO_5014499100" evidence="1">
    <location>
        <begin position="22"/>
        <end position="66"/>
    </location>
</feature>
<reference evidence="2 5" key="1">
    <citation type="journal article" date="2011" name="Nature">
        <title>The Medicago genome provides insight into the evolution of rhizobial symbioses.</title>
        <authorList>
            <person name="Young N.D."/>
            <person name="Debelle F."/>
            <person name="Oldroyd G.E."/>
            <person name="Geurts R."/>
            <person name="Cannon S.B."/>
            <person name="Udvardi M.K."/>
            <person name="Benedito V.A."/>
            <person name="Mayer K.F."/>
            <person name="Gouzy J."/>
            <person name="Schoof H."/>
            <person name="Van de Peer Y."/>
            <person name="Proost S."/>
            <person name="Cook D.R."/>
            <person name="Meyers B.C."/>
            <person name="Spannagl M."/>
            <person name="Cheung F."/>
            <person name="De Mita S."/>
            <person name="Krishnakumar V."/>
            <person name="Gundlach H."/>
            <person name="Zhou S."/>
            <person name="Mudge J."/>
            <person name="Bharti A.K."/>
            <person name="Murray J.D."/>
            <person name="Naoumkina M.A."/>
            <person name="Rosen B."/>
            <person name="Silverstein K.A."/>
            <person name="Tang H."/>
            <person name="Rombauts S."/>
            <person name="Zhao P.X."/>
            <person name="Zhou P."/>
            <person name="Barbe V."/>
            <person name="Bardou P."/>
            <person name="Bechner M."/>
            <person name="Bellec A."/>
            <person name="Berger A."/>
            <person name="Berges H."/>
            <person name="Bidwell S."/>
            <person name="Bisseling T."/>
            <person name="Choisne N."/>
            <person name="Couloux A."/>
            <person name="Denny R."/>
            <person name="Deshpande S."/>
            <person name="Dai X."/>
            <person name="Doyle J.J."/>
            <person name="Dudez A.M."/>
            <person name="Farmer A.D."/>
            <person name="Fouteau S."/>
            <person name="Franken C."/>
            <person name="Gibelin C."/>
            <person name="Gish J."/>
            <person name="Goldstein S."/>
            <person name="Gonzalez A.J."/>
            <person name="Green P.J."/>
            <person name="Hallab A."/>
            <person name="Hartog M."/>
            <person name="Hua A."/>
            <person name="Humphray S.J."/>
            <person name="Jeong D.H."/>
            <person name="Jing Y."/>
            <person name="Jocker A."/>
            <person name="Kenton S.M."/>
            <person name="Kim D.J."/>
            <person name="Klee K."/>
            <person name="Lai H."/>
            <person name="Lang C."/>
            <person name="Lin S."/>
            <person name="Macmil S.L."/>
            <person name="Magdelenat G."/>
            <person name="Matthews L."/>
            <person name="McCorrison J."/>
            <person name="Monaghan E.L."/>
            <person name="Mun J.H."/>
            <person name="Najar F.Z."/>
            <person name="Nicholson C."/>
            <person name="Noirot C."/>
            <person name="O'Bleness M."/>
            <person name="Paule C.R."/>
            <person name="Poulain J."/>
            <person name="Prion F."/>
            <person name="Qin B."/>
            <person name="Qu C."/>
            <person name="Retzel E.F."/>
            <person name="Riddle C."/>
            <person name="Sallet E."/>
            <person name="Samain S."/>
            <person name="Samson N."/>
            <person name="Sanders I."/>
            <person name="Saurat O."/>
            <person name="Scarpelli C."/>
            <person name="Schiex T."/>
            <person name="Segurens B."/>
            <person name="Severin A.J."/>
            <person name="Sherrier D.J."/>
            <person name="Shi R."/>
            <person name="Sims S."/>
            <person name="Singer S.R."/>
            <person name="Sinharoy S."/>
            <person name="Sterck L."/>
            <person name="Viollet A."/>
            <person name="Wang B.B."/>
            <person name="Wang K."/>
            <person name="Wang M."/>
            <person name="Wang X."/>
            <person name="Warfsmann J."/>
            <person name="Weissenbach J."/>
            <person name="White D.D."/>
            <person name="White J.D."/>
            <person name="Wiley G.B."/>
            <person name="Wincker P."/>
            <person name="Xing Y."/>
            <person name="Yang L."/>
            <person name="Yao Z."/>
            <person name="Ying F."/>
            <person name="Zhai J."/>
            <person name="Zhou L."/>
            <person name="Zuber A."/>
            <person name="Denarie J."/>
            <person name="Dixon R.A."/>
            <person name="May G.D."/>
            <person name="Schwartz D.C."/>
            <person name="Rogers J."/>
            <person name="Quetier F."/>
            <person name="Town C.D."/>
            <person name="Roe B.A."/>
        </authorList>
    </citation>
    <scope>NUCLEOTIDE SEQUENCE [LARGE SCALE GENOMIC DNA]</scope>
    <source>
        <strain evidence="2">A17</strain>
        <strain evidence="4 5">cv. Jemalong A17</strain>
    </source>
</reference>
<reference evidence="2 5" key="2">
    <citation type="journal article" date="2014" name="BMC Genomics">
        <title>An improved genome release (version Mt4.0) for the model legume Medicago truncatula.</title>
        <authorList>
            <person name="Tang H."/>
            <person name="Krishnakumar V."/>
            <person name="Bidwell S."/>
            <person name="Rosen B."/>
            <person name="Chan A."/>
            <person name="Zhou S."/>
            <person name="Gentzbittel L."/>
            <person name="Childs K.L."/>
            <person name="Yandell M."/>
            <person name="Gundlach H."/>
            <person name="Mayer K.F."/>
            <person name="Schwartz D.C."/>
            <person name="Town C.D."/>
        </authorList>
    </citation>
    <scope>GENOME REANNOTATION</scope>
    <source>
        <strain evidence="2">A17</strain>
        <strain evidence="4 5">cv. Jemalong A17</strain>
    </source>
</reference>
<feature type="signal peptide" evidence="1">
    <location>
        <begin position="1"/>
        <end position="21"/>
    </location>
</feature>
<accession>A0A072TWX8</accession>
<evidence type="ECO:0000256" key="1">
    <source>
        <dbReference type="SAM" id="SignalP"/>
    </source>
</evidence>
<gene>
    <name evidence="2" type="ordered locus">MTR_8g010290</name>
    <name evidence="3" type="ORF">MtrunA17_Chr8g0337751</name>
</gene>
<dbReference type="GO" id="GO:0006952">
    <property type="term" value="P:defense response"/>
    <property type="evidence" value="ECO:0000318"/>
    <property type="project" value="GO_Central"/>
</dbReference>
<dbReference type="InterPro" id="IPR036574">
    <property type="entry name" value="Scorpion_toxin-like_sf"/>
</dbReference>
<name>A0A072TWX8_MEDTR</name>
<organism evidence="2 5">
    <name type="scientific">Medicago truncatula</name>
    <name type="common">Barrel medic</name>
    <name type="synonym">Medicago tribuloides</name>
    <dbReference type="NCBI Taxonomy" id="3880"/>
    <lineage>
        <taxon>Eukaryota</taxon>
        <taxon>Viridiplantae</taxon>
        <taxon>Streptophyta</taxon>
        <taxon>Embryophyta</taxon>
        <taxon>Tracheophyta</taxon>
        <taxon>Spermatophyta</taxon>
        <taxon>Magnoliopsida</taxon>
        <taxon>eudicotyledons</taxon>
        <taxon>Gunneridae</taxon>
        <taxon>Pentapetalae</taxon>
        <taxon>rosids</taxon>
        <taxon>fabids</taxon>
        <taxon>Fabales</taxon>
        <taxon>Fabaceae</taxon>
        <taxon>Papilionoideae</taxon>
        <taxon>50 kb inversion clade</taxon>
        <taxon>NPAAA clade</taxon>
        <taxon>Hologalegina</taxon>
        <taxon>IRL clade</taxon>
        <taxon>Trifolieae</taxon>
        <taxon>Medicago</taxon>
    </lineage>
</organism>
<protein>
    <submittedName>
        <fullName evidence="2">Defensin-like protein</fullName>
    </submittedName>
    <submittedName>
        <fullName evidence="3">Putative knottin, scorpion toxin</fullName>
    </submittedName>
</protein>
<evidence type="ECO:0000313" key="4">
    <source>
        <dbReference type="EnsemblPlants" id="KEH18050"/>
    </source>
</evidence>
<keyword evidence="5" id="KW-1185">Reference proteome</keyword>
<dbReference type="EnsemblPlants" id="KEH18050">
    <property type="protein sequence ID" value="KEH18050"/>
    <property type="gene ID" value="MTR_8g010290"/>
</dbReference>
<dbReference type="Proteomes" id="UP000265566">
    <property type="component" value="Chromosome 8"/>
</dbReference>
<evidence type="ECO:0000313" key="5">
    <source>
        <dbReference type="Proteomes" id="UP000002051"/>
    </source>
</evidence>
<keyword evidence="1" id="KW-0732">Signal</keyword>
<dbReference type="SUPFAM" id="SSF57095">
    <property type="entry name" value="Scorpion toxin-like"/>
    <property type="match status" value="1"/>
</dbReference>
<reference evidence="4" key="3">
    <citation type="submission" date="2015-04" db="UniProtKB">
        <authorList>
            <consortium name="EnsemblPlants"/>
        </authorList>
    </citation>
    <scope>IDENTIFICATION</scope>
    <source>
        <strain evidence="4">cv. Jemalong A17</strain>
    </source>
</reference>